<keyword evidence="1 3" id="KW-0479">Metal-binding</keyword>
<dbReference type="GO" id="GO:0031624">
    <property type="term" value="F:ubiquitin conjugating enzyme binding"/>
    <property type="evidence" value="ECO:0007669"/>
    <property type="project" value="TreeGrafter"/>
</dbReference>
<dbReference type="GO" id="GO:0061630">
    <property type="term" value="F:ubiquitin protein ligase activity"/>
    <property type="evidence" value="ECO:0007669"/>
    <property type="project" value="TreeGrafter"/>
</dbReference>
<gene>
    <name evidence="5" type="ORF">PV328_001836</name>
</gene>
<comment type="caution">
    <text evidence="5">The sequence shown here is derived from an EMBL/GenBank/DDBJ whole genome shotgun (WGS) entry which is preliminary data.</text>
</comment>
<protein>
    <recommendedName>
        <fullName evidence="4">RING-type domain-containing protein</fullName>
    </recommendedName>
</protein>
<feature type="domain" description="RING-type" evidence="4">
    <location>
        <begin position="18"/>
        <end position="54"/>
    </location>
</feature>
<dbReference type="Proteomes" id="UP001168990">
    <property type="component" value="Unassembled WGS sequence"/>
</dbReference>
<organism evidence="5 6">
    <name type="scientific">Microctonus aethiopoides</name>
    <dbReference type="NCBI Taxonomy" id="144406"/>
    <lineage>
        <taxon>Eukaryota</taxon>
        <taxon>Metazoa</taxon>
        <taxon>Ecdysozoa</taxon>
        <taxon>Arthropoda</taxon>
        <taxon>Hexapoda</taxon>
        <taxon>Insecta</taxon>
        <taxon>Pterygota</taxon>
        <taxon>Neoptera</taxon>
        <taxon>Endopterygota</taxon>
        <taxon>Hymenoptera</taxon>
        <taxon>Apocrita</taxon>
        <taxon>Ichneumonoidea</taxon>
        <taxon>Braconidae</taxon>
        <taxon>Euphorinae</taxon>
        <taxon>Microctonus</taxon>
    </lineage>
</organism>
<dbReference type="PANTHER" id="PTHR45877">
    <property type="entry name" value="E3 UBIQUITIN-PROTEIN LIGASE SIAH2"/>
    <property type="match status" value="1"/>
</dbReference>
<dbReference type="Gene3D" id="3.30.40.10">
    <property type="entry name" value="Zinc/RING finger domain, C3HC4 (zinc finger)"/>
    <property type="match status" value="2"/>
</dbReference>
<keyword evidence="1 3" id="KW-0863">Zinc-finger</keyword>
<evidence type="ECO:0000259" key="4">
    <source>
        <dbReference type="PROSITE" id="PS50089"/>
    </source>
</evidence>
<reference evidence="5" key="1">
    <citation type="journal article" date="2023" name="bioRxiv">
        <title>Scaffold-level genome assemblies of two parasitoid biocontrol wasps reveal the parthenogenesis mechanism and an associated novel virus.</title>
        <authorList>
            <person name="Inwood S."/>
            <person name="Skelly J."/>
            <person name="Guhlin J."/>
            <person name="Harrop T."/>
            <person name="Goldson S."/>
            <person name="Dearden P."/>
        </authorList>
    </citation>
    <scope>NUCLEOTIDE SEQUENCE</scope>
    <source>
        <strain evidence="5">Irish</strain>
        <tissue evidence="5">Whole body</tissue>
    </source>
</reference>
<dbReference type="GO" id="GO:0005737">
    <property type="term" value="C:cytoplasm"/>
    <property type="evidence" value="ECO:0007669"/>
    <property type="project" value="TreeGrafter"/>
</dbReference>
<evidence type="ECO:0000256" key="2">
    <source>
        <dbReference type="ARBA" id="ARBA00022833"/>
    </source>
</evidence>
<evidence type="ECO:0000313" key="6">
    <source>
        <dbReference type="Proteomes" id="UP001168990"/>
    </source>
</evidence>
<dbReference type="GO" id="GO:0043161">
    <property type="term" value="P:proteasome-mediated ubiquitin-dependent protein catabolic process"/>
    <property type="evidence" value="ECO:0007669"/>
    <property type="project" value="TreeGrafter"/>
</dbReference>
<sequence length="331" mass="38802">MAGIYPSLDEKFKCEGICPICLMAMVDTPKYICTNGHEICHRCKPYYYACPTCQSPLNTEILPTEVGQYHMPPSIHYMPHPYPPYPPSSVPSAPFIDNERQRWSPPTPTEDQVLYSCQYSSFGCYAKIPQHIRELHESRCQFRPNLENEHLPTDLSIDEGALEKCKYHVVGCNVKLAVWRKLVHEKICIYKDKLNELDEIEQSFDSIHFDDGDPEDLVDCKFRQDGCMVRMPRRRKYIHEEKCNYSKDHHEEYETEEVVYYFPESVVDPNEPVSCCWADYGCQVQPRHCRKEIHEEKCNYRRFPCKFADNGCREVLESTKKHLHESSCSYS</sequence>
<dbReference type="PROSITE" id="PS50089">
    <property type="entry name" value="ZF_RING_2"/>
    <property type="match status" value="1"/>
</dbReference>
<evidence type="ECO:0000256" key="1">
    <source>
        <dbReference type="ARBA" id="ARBA00022771"/>
    </source>
</evidence>
<proteinExistence type="predicted"/>
<accession>A0AA39FXV0</accession>
<dbReference type="PANTHER" id="PTHR45877:SF2">
    <property type="entry name" value="E3 UBIQUITIN-PROTEIN LIGASE SINA-RELATED"/>
    <property type="match status" value="1"/>
</dbReference>
<dbReference type="AlphaFoldDB" id="A0AA39FXV0"/>
<dbReference type="InterPro" id="IPR013083">
    <property type="entry name" value="Znf_RING/FYVE/PHD"/>
</dbReference>
<evidence type="ECO:0000313" key="5">
    <source>
        <dbReference type="EMBL" id="KAK0177827.1"/>
    </source>
</evidence>
<dbReference type="GO" id="GO:0008270">
    <property type="term" value="F:zinc ion binding"/>
    <property type="evidence" value="ECO:0007669"/>
    <property type="project" value="UniProtKB-KW"/>
</dbReference>
<name>A0AA39FXV0_9HYME</name>
<dbReference type="EMBL" id="JAQQBS010000001">
    <property type="protein sequence ID" value="KAK0177827.1"/>
    <property type="molecule type" value="Genomic_DNA"/>
</dbReference>
<keyword evidence="2" id="KW-0862">Zinc</keyword>
<reference evidence="5" key="2">
    <citation type="submission" date="2023-03" db="EMBL/GenBank/DDBJ databases">
        <authorList>
            <person name="Inwood S.N."/>
            <person name="Skelly J.G."/>
            <person name="Guhlin J."/>
            <person name="Harrop T.W.R."/>
            <person name="Goldson S.G."/>
            <person name="Dearden P.K."/>
        </authorList>
    </citation>
    <scope>NUCLEOTIDE SEQUENCE</scope>
    <source>
        <strain evidence="5">Irish</strain>
        <tissue evidence="5">Whole body</tissue>
    </source>
</reference>
<evidence type="ECO:0000256" key="3">
    <source>
        <dbReference type="PROSITE-ProRule" id="PRU00175"/>
    </source>
</evidence>
<dbReference type="InterPro" id="IPR001841">
    <property type="entry name" value="Znf_RING"/>
</dbReference>
<dbReference type="InterPro" id="IPR004162">
    <property type="entry name" value="SINA-like_animal"/>
</dbReference>
<keyword evidence="6" id="KW-1185">Reference proteome</keyword>